<sequence>MAISATWIRNNMLLTCDQYKLSIPEWYLNKRSNPPKILNVQPFESRPPSWKSVSRYDYTLNSTSNLSERKNNNIAETTTTVDKSSRLQKSPETRHKRSPSKSSTKKEAFDTTIPRVKLSTNISKTFPKVSPSRKIQNINLVFPPGPKLDLNNYKNTEDSKYNTFVLKKKPTDTDKKINNNSSKNNATSKKRNDNLEISDIVTTPLRTPNLKANFKMRAASTPKFSPANFFSSTIIEESPKIKKIPSESILEKSFIFESSSKSNLSDSFMDKSESAPKQRKISQNLLEKTFIFENSSRMDQSCQSCDETPAKINKTNWLLERNIRLIEPLLFEKDDTALSPLKSSSVVRDIVKRIEVSKNPLNTPKKNRISVQDIKKINVEPNNLVTTIQERKFQFESMCPPFLLQQKQMNQKSLSPYTRFLNSKRKSTDLENVVRSKQPPKEKSVIQGLIETLTAKLSKSCLSQQSESMKINQNFVKKVVNALEKGDSSGIEDLTLTRKTFMNEEDSSSESEIKSCTTSASLKDTDSSTDSEQISPNLRSDEDNTFNDDTLEIKQVLKADQKTLQDDDSVYWIPVSRCKLPRTSSLLSMMSRLSSNGQSPCVSPIRSEYEVDNSPKAAWGATFQRNTGLARKLFRIDETTVIDSGYSDKSEKSGVSSGSSIVDSTWSEDTQNDSGSEIVAARMKRSSRRKSIIGQTYVF</sequence>
<name>A0A0L7R659_9HYME</name>
<keyword evidence="3" id="KW-1185">Reference proteome</keyword>
<feature type="compositionally biased region" description="Polar residues" evidence="1">
    <location>
        <begin position="665"/>
        <end position="675"/>
    </location>
</feature>
<feature type="region of interest" description="Disordered" evidence="1">
    <location>
        <begin position="171"/>
        <end position="191"/>
    </location>
</feature>
<feature type="compositionally biased region" description="Low complexity" evidence="1">
    <location>
        <begin position="178"/>
        <end position="187"/>
    </location>
</feature>
<feature type="compositionally biased region" description="Polar residues" evidence="1">
    <location>
        <begin position="67"/>
        <end position="82"/>
    </location>
</feature>
<evidence type="ECO:0000256" key="1">
    <source>
        <dbReference type="SAM" id="MobiDB-lite"/>
    </source>
</evidence>
<feature type="region of interest" description="Disordered" evidence="1">
    <location>
        <begin position="645"/>
        <end position="676"/>
    </location>
</feature>
<dbReference type="EMBL" id="KQ414648">
    <property type="protein sequence ID" value="KOC66319.1"/>
    <property type="molecule type" value="Genomic_DNA"/>
</dbReference>
<protein>
    <submittedName>
        <fullName evidence="2">Uncharacterized protein</fullName>
    </submittedName>
</protein>
<evidence type="ECO:0000313" key="2">
    <source>
        <dbReference type="EMBL" id="KOC66319.1"/>
    </source>
</evidence>
<feature type="region of interest" description="Disordered" evidence="1">
    <location>
        <begin position="502"/>
        <end position="546"/>
    </location>
</feature>
<feature type="region of interest" description="Disordered" evidence="1">
    <location>
        <begin position="67"/>
        <end position="110"/>
    </location>
</feature>
<dbReference type="AlphaFoldDB" id="A0A0L7R659"/>
<feature type="compositionally biased region" description="Low complexity" evidence="1">
    <location>
        <begin position="653"/>
        <end position="664"/>
    </location>
</feature>
<feature type="compositionally biased region" description="Polar residues" evidence="1">
    <location>
        <begin position="514"/>
        <end position="538"/>
    </location>
</feature>
<dbReference type="OrthoDB" id="7604723at2759"/>
<reference evidence="2 3" key="1">
    <citation type="submission" date="2015-07" db="EMBL/GenBank/DDBJ databases">
        <title>The genome of Habropoda laboriosa.</title>
        <authorList>
            <person name="Pan H."/>
            <person name="Kapheim K."/>
        </authorList>
    </citation>
    <scope>NUCLEOTIDE SEQUENCE [LARGE SCALE GENOMIC DNA]</scope>
    <source>
        <strain evidence="2">0110345459</strain>
    </source>
</reference>
<feature type="compositionally biased region" description="Basic and acidic residues" evidence="1">
    <location>
        <begin position="83"/>
        <end position="93"/>
    </location>
</feature>
<gene>
    <name evidence="2" type="ORF">WH47_07388</name>
</gene>
<evidence type="ECO:0000313" key="3">
    <source>
        <dbReference type="Proteomes" id="UP000053825"/>
    </source>
</evidence>
<accession>A0A0L7R659</accession>
<organism evidence="2 3">
    <name type="scientific">Habropoda laboriosa</name>
    <dbReference type="NCBI Taxonomy" id="597456"/>
    <lineage>
        <taxon>Eukaryota</taxon>
        <taxon>Metazoa</taxon>
        <taxon>Ecdysozoa</taxon>
        <taxon>Arthropoda</taxon>
        <taxon>Hexapoda</taxon>
        <taxon>Insecta</taxon>
        <taxon>Pterygota</taxon>
        <taxon>Neoptera</taxon>
        <taxon>Endopterygota</taxon>
        <taxon>Hymenoptera</taxon>
        <taxon>Apocrita</taxon>
        <taxon>Aculeata</taxon>
        <taxon>Apoidea</taxon>
        <taxon>Anthophila</taxon>
        <taxon>Apidae</taxon>
        <taxon>Habropoda</taxon>
    </lineage>
</organism>
<dbReference type="Proteomes" id="UP000053825">
    <property type="component" value="Unassembled WGS sequence"/>
</dbReference>
<proteinExistence type="predicted"/>